<keyword evidence="2" id="KW-1185">Reference proteome</keyword>
<sequence length="70" mass="7904">MADVTQSTELPRTRMAVCNLTSNRCRRLVLNRSVLEPMGRLVVFHEKMIDKTEMTTVGFGLDGFSGIFII</sequence>
<name>A0AAV4ADV2_9GAST</name>
<comment type="caution">
    <text evidence="1">The sequence shown here is derived from an EMBL/GenBank/DDBJ whole genome shotgun (WGS) entry which is preliminary data.</text>
</comment>
<dbReference type="EMBL" id="BLXT01003749">
    <property type="protein sequence ID" value="GFO05555.1"/>
    <property type="molecule type" value="Genomic_DNA"/>
</dbReference>
<proteinExistence type="predicted"/>
<accession>A0AAV4ADV2</accession>
<dbReference type="AlphaFoldDB" id="A0AAV4ADV2"/>
<organism evidence="1 2">
    <name type="scientific">Plakobranchus ocellatus</name>
    <dbReference type="NCBI Taxonomy" id="259542"/>
    <lineage>
        <taxon>Eukaryota</taxon>
        <taxon>Metazoa</taxon>
        <taxon>Spiralia</taxon>
        <taxon>Lophotrochozoa</taxon>
        <taxon>Mollusca</taxon>
        <taxon>Gastropoda</taxon>
        <taxon>Heterobranchia</taxon>
        <taxon>Euthyneura</taxon>
        <taxon>Panpulmonata</taxon>
        <taxon>Sacoglossa</taxon>
        <taxon>Placobranchoidea</taxon>
        <taxon>Plakobranchidae</taxon>
        <taxon>Plakobranchus</taxon>
    </lineage>
</organism>
<dbReference type="Proteomes" id="UP000735302">
    <property type="component" value="Unassembled WGS sequence"/>
</dbReference>
<evidence type="ECO:0000313" key="2">
    <source>
        <dbReference type="Proteomes" id="UP000735302"/>
    </source>
</evidence>
<protein>
    <submittedName>
        <fullName evidence="1">Uncharacterized protein</fullName>
    </submittedName>
</protein>
<evidence type="ECO:0000313" key="1">
    <source>
        <dbReference type="EMBL" id="GFO05555.1"/>
    </source>
</evidence>
<gene>
    <name evidence="1" type="ORF">PoB_003206000</name>
</gene>
<reference evidence="1 2" key="1">
    <citation type="journal article" date="2021" name="Elife">
        <title>Chloroplast acquisition without the gene transfer in kleptoplastic sea slugs, Plakobranchus ocellatus.</title>
        <authorList>
            <person name="Maeda T."/>
            <person name="Takahashi S."/>
            <person name="Yoshida T."/>
            <person name="Shimamura S."/>
            <person name="Takaki Y."/>
            <person name="Nagai Y."/>
            <person name="Toyoda A."/>
            <person name="Suzuki Y."/>
            <person name="Arimoto A."/>
            <person name="Ishii H."/>
            <person name="Satoh N."/>
            <person name="Nishiyama T."/>
            <person name="Hasebe M."/>
            <person name="Maruyama T."/>
            <person name="Minagawa J."/>
            <person name="Obokata J."/>
            <person name="Shigenobu S."/>
        </authorList>
    </citation>
    <scope>NUCLEOTIDE SEQUENCE [LARGE SCALE GENOMIC DNA]</scope>
</reference>